<evidence type="ECO:0000313" key="1">
    <source>
        <dbReference type="EMBL" id="OAD20094.1"/>
    </source>
</evidence>
<dbReference type="EMBL" id="LUTY01002553">
    <property type="protein sequence ID" value="OAD20094.1"/>
    <property type="molecule type" value="Genomic_DNA"/>
</dbReference>
<protein>
    <submittedName>
        <fullName evidence="1">Uncharacterized protein</fullName>
    </submittedName>
</protein>
<dbReference type="AlphaFoldDB" id="A0A176RWH9"/>
<proteinExistence type="predicted"/>
<organism evidence="1 2">
    <name type="scientific">Candidatus Thiomargarita nelsonii</name>
    <dbReference type="NCBI Taxonomy" id="1003181"/>
    <lineage>
        <taxon>Bacteria</taxon>
        <taxon>Pseudomonadati</taxon>
        <taxon>Pseudomonadota</taxon>
        <taxon>Gammaproteobacteria</taxon>
        <taxon>Thiotrichales</taxon>
        <taxon>Thiotrichaceae</taxon>
        <taxon>Thiomargarita</taxon>
    </lineage>
</organism>
<comment type="caution">
    <text evidence="1">The sequence shown here is derived from an EMBL/GenBank/DDBJ whole genome shotgun (WGS) entry which is preliminary data.</text>
</comment>
<accession>A0A176RWH9</accession>
<evidence type="ECO:0000313" key="2">
    <source>
        <dbReference type="Proteomes" id="UP000076962"/>
    </source>
</evidence>
<sequence length="68" mass="7610">MAKFAKIYPFDLSLDYKKPFSTTNALNLSPMPYGASKIVLNKSSLPVKTSNLSLQNDYSKKTPNKKPK</sequence>
<keyword evidence="2" id="KW-1185">Reference proteome</keyword>
<name>A0A176RWH9_9GAMM</name>
<dbReference type="Proteomes" id="UP000076962">
    <property type="component" value="Unassembled WGS sequence"/>
</dbReference>
<reference evidence="1 2" key="1">
    <citation type="submission" date="2016-05" db="EMBL/GenBank/DDBJ databases">
        <title>Single-cell genome of chain-forming Candidatus Thiomargarita nelsonii and comparison to other large sulfur-oxidizing bacteria.</title>
        <authorList>
            <person name="Winkel M."/>
            <person name="Salman V."/>
            <person name="Woyke T."/>
            <person name="Schulz-Vogt H."/>
            <person name="Richter M."/>
            <person name="Flood B."/>
            <person name="Bailey J."/>
            <person name="Amann R."/>
            <person name="Mussmann M."/>
        </authorList>
    </citation>
    <scope>NUCLEOTIDE SEQUENCE [LARGE SCALE GENOMIC DNA]</scope>
    <source>
        <strain evidence="1 2">THI036</strain>
    </source>
</reference>
<gene>
    <name evidence="1" type="ORF">THIOM_004222</name>
</gene>